<protein>
    <submittedName>
        <fullName evidence="2">Disulfide bond formation protein DsbA</fullName>
    </submittedName>
</protein>
<dbReference type="Proteomes" id="UP001596353">
    <property type="component" value="Unassembled WGS sequence"/>
</dbReference>
<organism evidence="2 3">
    <name type="scientific">Sulfitobacter porphyrae</name>
    <dbReference type="NCBI Taxonomy" id="1246864"/>
    <lineage>
        <taxon>Bacteria</taxon>
        <taxon>Pseudomonadati</taxon>
        <taxon>Pseudomonadota</taxon>
        <taxon>Alphaproteobacteria</taxon>
        <taxon>Rhodobacterales</taxon>
        <taxon>Roseobacteraceae</taxon>
        <taxon>Sulfitobacter</taxon>
    </lineage>
</organism>
<keyword evidence="1" id="KW-0732">Signal</keyword>
<accession>A0ABW2B2N2</accession>
<evidence type="ECO:0000313" key="2">
    <source>
        <dbReference type="EMBL" id="MFC6759960.1"/>
    </source>
</evidence>
<proteinExistence type="predicted"/>
<gene>
    <name evidence="2" type="ORF">ACFQFQ_11390</name>
</gene>
<evidence type="ECO:0000313" key="3">
    <source>
        <dbReference type="Proteomes" id="UP001596353"/>
    </source>
</evidence>
<evidence type="ECO:0000256" key="1">
    <source>
        <dbReference type="SAM" id="SignalP"/>
    </source>
</evidence>
<dbReference type="SUPFAM" id="SSF52833">
    <property type="entry name" value="Thioredoxin-like"/>
    <property type="match status" value="1"/>
</dbReference>
<reference evidence="3" key="1">
    <citation type="journal article" date="2019" name="Int. J. Syst. Evol. Microbiol.">
        <title>The Global Catalogue of Microorganisms (GCM) 10K type strain sequencing project: providing services to taxonomists for standard genome sequencing and annotation.</title>
        <authorList>
            <consortium name="The Broad Institute Genomics Platform"/>
            <consortium name="The Broad Institute Genome Sequencing Center for Infectious Disease"/>
            <person name="Wu L."/>
            <person name="Ma J."/>
        </authorList>
    </citation>
    <scope>NUCLEOTIDE SEQUENCE [LARGE SCALE GENOMIC DNA]</scope>
    <source>
        <strain evidence="3">CCUG 66188</strain>
    </source>
</reference>
<dbReference type="EMBL" id="JBHSWG010000001">
    <property type="protein sequence ID" value="MFC6759960.1"/>
    <property type="molecule type" value="Genomic_DNA"/>
</dbReference>
<feature type="chain" id="PRO_5046714469" evidence="1">
    <location>
        <begin position="19"/>
        <end position="161"/>
    </location>
</feature>
<comment type="caution">
    <text evidence="2">The sequence shown here is derived from an EMBL/GenBank/DDBJ whole genome shotgun (WGS) entry which is preliminary data.</text>
</comment>
<keyword evidence="3" id="KW-1185">Reference proteome</keyword>
<sequence length="161" mass="17503">MRNVLMLAAFLAAGPGWAETDIFNLTAAERAAFRAEVRALLLVEPQIVDRALNPPNPAAQEIRQEIDDDLRLLQALAPEILGGRQIALFIGADCAECARAADELEAVSKDYGAEFILHDTRDPASAALADRLGMTDLPFYVLPGMILRGHIPAVVLPRYLD</sequence>
<name>A0ABW2B2N2_9RHOB</name>
<feature type="signal peptide" evidence="1">
    <location>
        <begin position="1"/>
        <end position="18"/>
    </location>
</feature>
<dbReference type="InterPro" id="IPR036249">
    <property type="entry name" value="Thioredoxin-like_sf"/>
</dbReference>